<comment type="caution">
    <text evidence="2">The sequence shown here is derived from an EMBL/GenBank/DDBJ whole genome shotgun (WGS) entry which is preliminary data.</text>
</comment>
<dbReference type="EMBL" id="SDPU01000014">
    <property type="protein sequence ID" value="RYU13700.1"/>
    <property type="molecule type" value="Genomic_DNA"/>
</dbReference>
<dbReference type="Proteomes" id="UP000291189">
    <property type="component" value="Unassembled WGS sequence"/>
</dbReference>
<evidence type="ECO:0000313" key="2">
    <source>
        <dbReference type="EMBL" id="RYU13700.1"/>
    </source>
</evidence>
<keyword evidence="3" id="KW-1185">Reference proteome</keyword>
<sequence>MTSHHGRPHRLRRALLLVGAVVVLAGIAFTAWEAFRARTALQQMAADVETLAGQLTEGDVAAAPATLDHAQAEARTAVDSTTGPGWWLAARLPWVGDDVRAVQVVAGVGRDLTTDALPGVVTSAAALDPARLRPVDGRVDLQPIEDAAPGVVRAAEVIAELRGRADTLDPTALVDQVATPVVDLQTRLEEAAVLADRASRAVRLLPPMLGADGRRTYVLVFQNNAEARATGGIPGAFAQVVADDGRLVLGRQSDAARLGGQPERPVLPLTEREVALFTDRLGRFSQDVNLTPDFPRTGELVRAMWQKRYGTRVDGVLSADPVALSHLLRATGPVDVAGEPVDADSAVPLLLSQVYADVADPAAQNRFFDRVARSVFGAVVTGQGDARGLLDGLVRSTEEGRTLVWSAHPEEQDLLAPTRLGGAFPVADDATPDVGVYLNAVPAYKLDYYLDHRVDVVADRCARGRQHLTVTVRLSSRVPRGYRRLSEYVAPEVPVFGRGAIVQTLYLAVPRDGRLLSMSVDGQALEPQLSSYGDRPVVIRTVALQPGKSREIVLELRTGNGQTGDPDVRTTPGVRSSGLGEVSASACA</sequence>
<protein>
    <submittedName>
        <fullName evidence="2">DUF4012 domain-containing protein</fullName>
    </submittedName>
</protein>
<proteinExistence type="predicted"/>
<dbReference type="Pfam" id="PF13196">
    <property type="entry name" value="DUF4012"/>
    <property type="match status" value="1"/>
</dbReference>
<gene>
    <name evidence="2" type="ORF">ETU37_05515</name>
</gene>
<evidence type="ECO:0000256" key="1">
    <source>
        <dbReference type="SAM" id="MobiDB-lite"/>
    </source>
</evidence>
<organism evidence="2 3">
    <name type="scientific">Nocardioides iriomotensis</name>
    <dbReference type="NCBI Taxonomy" id="715784"/>
    <lineage>
        <taxon>Bacteria</taxon>
        <taxon>Bacillati</taxon>
        <taxon>Actinomycetota</taxon>
        <taxon>Actinomycetes</taxon>
        <taxon>Propionibacteriales</taxon>
        <taxon>Nocardioidaceae</taxon>
        <taxon>Nocardioides</taxon>
    </lineage>
</organism>
<accession>A0A4Q5J4X9</accession>
<reference evidence="2 3" key="1">
    <citation type="submission" date="2019-01" db="EMBL/GenBank/DDBJ databases">
        <title>Nocardioides guangzhouensis sp. nov., an actinobacterium isolated from soil.</title>
        <authorList>
            <person name="Fu Y."/>
            <person name="Cai Y."/>
            <person name="Lin Z."/>
            <person name="Chen P."/>
        </authorList>
    </citation>
    <scope>NUCLEOTIDE SEQUENCE [LARGE SCALE GENOMIC DNA]</scope>
    <source>
        <strain evidence="2 3">NBRC 105384</strain>
    </source>
</reference>
<dbReference type="InterPro" id="IPR025101">
    <property type="entry name" value="DUF4012"/>
</dbReference>
<evidence type="ECO:0000313" key="3">
    <source>
        <dbReference type="Proteomes" id="UP000291189"/>
    </source>
</evidence>
<feature type="region of interest" description="Disordered" evidence="1">
    <location>
        <begin position="557"/>
        <end position="588"/>
    </location>
</feature>
<dbReference type="OrthoDB" id="3203519at2"/>
<dbReference type="RefSeq" id="WP_129986146.1">
    <property type="nucleotide sequence ID" value="NZ_SDPU01000014.1"/>
</dbReference>
<name>A0A4Q5J4X9_9ACTN</name>
<dbReference type="AlphaFoldDB" id="A0A4Q5J4X9"/>